<evidence type="ECO:0000313" key="1">
    <source>
        <dbReference type="EMBL" id="KAK8216826.1"/>
    </source>
</evidence>
<dbReference type="EMBL" id="JAMKPW020000007">
    <property type="protein sequence ID" value="KAK8216826.1"/>
    <property type="molecule type" value="Genomic_DNA"/>
</dbReference>
<proteinExistence type="predicted"/>
<organism evidence="1 2">
    <name type="scientific">Zalaria obscura</name>
    <dbReference type="NCBI Taxonomy" id="2024903"/>
    <lineage>
        <taxon>Eukaryota</taxon>
        <taxon>Fungi</taxon>
        <taxon>Dikarya</taxon>
        <taxon>Ascomycota</taxon>
        <taxon>Pezizomycotina</taxon>
        <taxon>Dothideomycetes</taxon>
        <taxon>Dothideomycetidae</taxon>
        <taxon>Dothideales</taxon>
        <taxon>Zalariaceae</taxon>
        <taxon>Zalaria</taxon>
    </lineage>
</organism>
<dbReference type="Proteomes" id="UP001320706">
    <property type="component" value="Unassembled WGS sequence"/>
</dbReference>
<comment type="caution">
    <text evidence="1">The sequence shown here is derived from an EMBL/GenBank/DDBJ whole genome shotgun (WGS) entry which is preliminary data.</text>
</comment>
<gene>
    <name evidence="1" type="ORF">M8818_001789</name>
</gene>
<keyword evidence="2" id="KW-1185">Reference proteome</keyword>
<name>A0ACC3SJD7_9PEZI</name>
<sequence length="749" mass="81954">MSRSGTTSNSTGSEHIIFTDGEHSGVEVRSPTTTDSGSLSSSRSSSDHWEQVGYEEEDDDEIDPSDSASRSRHRSISRHTVEPTRPKPTRRQSSHRVATIEEHPSRRSSRRRDSVSRDRREPREHREYKAHREHREHREHRHREHRRRAPSDDSGSVDSQYGDRGYPRHYVHRPAPNQPWGQPPPAPYPPNAVPGHNPYDPFANALVHIPQHDPFGYPSAGVNPFSPPLTAHGHQQNPFSPGPASSGAEYFGYNPNGPPPPTHPHHRPLPHRPASYAGPPPTGYGSEVASPYAYPPYPPHGYPPHPAAYPPYFAHPAHTPSPVPTATTKDDDATKLTAQLLKMEEERKAMRKQYEEDQQALIRKYEEERLARERALEAEKAAAAAKEAEEKLKQELIAKAAKDAKEAAESEAAEKLKKASEEAANALAEEKKSREEAEKAKKALEEQIEKDKPLPDREKLPIKFQDAVGRKFSFPFHICKTWKGMEALIRQAFQHVDIIGEHVQAGHYDLMGPDKEIILPQVWDTVIKPDWEISMHMWPMPEPATVEVQHQAMAQDPLAAFAGFDPMSMYAAAQDPGVGVKKKKDKKKNRASTIGAGASGAAGAPTDTIMVPPPPLHPHLSMFPDPLSSGALPPGIVAVPVPEPSNVRTKPSRSKSNAGATGSGNGSGSGATTRKKEKRQELPPLAAWFAGGSVRARGREGSLKGVEELAGLGLAAAANAGNTATGMHHSTTTHPGAAHANEQVGCVVM</sequence>
<accession>A0ACC3SJD7</accession>
<evidence type="ECO:0000313" key="2">
    <source>
        <dbReference type="Proteomes" id="UP001320706"/>
    </source>
</evidence>
<reference evidence="1" key="1">
    <citation type="submission" date="2024-02" db="EMBL/GenBank/DDBJ databases">
        <title>Metagenome Assembled Genome of Zalaria obscura JY119.</title>
        <authorList>
            <person name="Vighnesh L."/>
            <person name="Jagadeeshwari U."/>
            <person name="Venkata Ramana C."/>
            <person name="Sasikala C."/>
        </authorList>
    </citation>
    <scope>NUCLEOTIDE SEQUENCE</scope>
    <source>
        <strain evidence="1">JY119</strain>
    </source>
</reference>
<protein>
    <submittedName>
        <fullName evidence="1">Uncharacterized protein</fullName>
    </submittedName>
</protein>